<evidence type="ECO:0000313" key="1">
    <source>
        <dbReference type="EMBL" id="AFP63732.1"/>
    </source>
</evidence>
<sequence length="352" mass="39580">MRAEEPKAEGQTVWEVLRTLSRKLMEDAVVIIEGNIQSTISNESEKMKPVDLIQGHISDEGVAMPPKFAEENKSGEQVIQGHSSNEGLTYSHKDADDEVSVAHISDEPKMRVPEDFRQAHISDDIEMTKLVDFFQGHSSDVGVRISPKNIFEDIFFPVFTTIFEMGAEKPKVEGKTDWEVLRTGLKKLMEVAVAIISNKDNEYQESGEENIPSTISSTVDFIQGHTSDDGLSISQEDDCYNDSDEEIVQGHILGISEFTHDLNSDEIGILKAIDHSPPIVNSEILDHAFLDYLDKFKLLLHQHQQMLPYYASHMRPLVNTAAQNNRDDNNSYMHEVLVKALSDSLKAILKEI</sequence>
<proteinExistence type="evidence at transcript level"/>
<accession>T1PMF7</accession>
<dbReference type="AlphaFoldDB" id="T1PMF7"/>
<organism evidence="1">
    <name type="scientific">Musca domestica</name>
    <name type="common">House fly</name>
    <dbReference type="NCBI Taxonomy" id="7370"/>
    <lineage>
        <taxon>Eukaryota</taxon>
        <taxon>Metazoa</taxon>
        <taxon>Ecdysozoa</taxon>
        <taxon>Arthropoda</taxon>
        <taxon>Hexapoda</taxon>
        <taxon>Insecta</taxon>
        <taxon>Pterygota</taxon>
        <taxon>Neoptera</taxon>
        <taxon>Endopterygota</taxon>
        <taxon>Diptera</taxon>
        <taxon>Brachycera</taxon>
        <taxon>Muscomorpha</taxon>
        <taxon>Muscoidea</taxon>
        <taxon>Muscidae</taxon>
        <taxon>Musca</taxon>
    </lineage>
</organism>
<name>T1PMF7_MUSDO</name>
<protein>
    <submittedName>
        <fullName evidence="1">Uncharacterized protein</fullName>
    </submittedName>
</protein>
<dbReference type="EMBL" id="KA649103">
    <property type="protein sequence ID" value="AFP63732.1"/>
    <property type="molecule type" value="mRNA"/>
</dbReference>
<reference evidence="1" key="1">
    <citation type="submission" date="2012-08" db="EMBL/GenBank/DDBJ databases">
        <title>Transcriptome of adult Musca domestica launches a platform for comparative house fly gene expression and characterization of differential gene expression among resistant and susceptible house flies.</title>
        <authorList>
            <person name="Liu N."/>
            <person name="Zhang L."/>
            <person name="Li M."/>
            <person name="Reid W."/>
        </authorList>
    </citation>
    <scope>NUCLEOTIDE SEQUENCE</scope>
    <source>
        <strain evidence="1">ALHF</strain>
        <tissue evidence="1">Whole body</tissue>
    </source>
</reference>